<dbReference type="SMART" id="SM00345">
    <property type="entry name" value="HTH_GNTR"/>
    <property type="match status" value="1"/>
</dbReference>
<dbReference type="GO" id="GO:0003700">
    <property type="term" value="F:DNA-binding transcription factor activity"/>
    <property type="evidence" value="ECO:0007669"/>
    <property type="project" value="InterPro"/>
</dbReference>
<evidence type="ECO:0000313" key="5">
    <source>
        <dbReference type="EMBL" id="PXW88279.1"/>
    </source>
</evidence>
<dbReference type="GO" id="GO:0045892">
    <property type="term" value="P:negative regulation of DNA-templated transcription"/>
    <property type="evidence" value="ECO:0007669"/>
    <property type="project" value="TreeGrafter"/>
</dbReference>
<dbReference type="InterPro" id="IPR028978">
    <property type="entry name" value="Chorismate_lyase_/UTRA_dom_sf"/>
</dbReference>
<evidence type="ECO:0000256" key="3">
    <source>
        <dbReference type="ARBA" id="ARBA00023163"/>
    </source>
</evidence>
<sequence>MGKKQSLHAYIKEELIERIKTNVYKIGEQFPTEHDICEEFNVSRTTVRIALSQLVQEGYLIRQRGKGSFVAEPKVNQTLSHTEDRFNQQLKAQGKQGKIILKKLEVVPARGSKQERFNLTENDPIQKIKRIRLANEEVTQYEIAYVPWRVAPGLKKEQLEASLYSTLKDTYDISIHKTTETLEITLADKDVSNYLQCEIGQPCFYIETVAEDDTGRVIEFSRSYFRGDKTSFKVERFYDQ</sequence>
<evidence type="ECO:0000256" key="1">
    <source>
        <dbReference type="ARBA" id="ARBA00023015"/>
    </source>
</evidence>
<evidence type="ECO:0000259" key="4">
    <source>
        <dbReference type="PROSITE" id="PS50949"/>
    </source>
</evidence>
<dbReference type="EMBL" id="QJJR01000013">
    <property type="protein sequence ID" value="PXW88279.1"/>
    <property type="molecule type" value="Genomic_DNA"/>
</dbReference>
<feature type="domain" description="HTH gntR-type" evidence="4">
    <location>
        <begin position="5"/>
        <end position="73"/>
    </location>
</feature>
<dbReference type="InterPro" id="IPR050679">
    <property type="entry name" value="Bact_HTH_transcr_reg"/>
</dbReference>
<dbReference type="SMART" id="SM00866">
    <property type="entry name" value="UTRA"/>
    <property type="match status" value="1"/>
</dbReference>
<dbReference type="CDD" id="cd07377">
    <property type="entry name" value="WHTH_GntR"/>
    <property type="match status" value="1"/>
</dbReference>
<protein>
    <submittedName>
        <fullName evidence="5">GntR family transcriptional regulator</fullName>
    </submittedName>
</protein>
<keyword evidence="1" id="KW-0805">Transcription regulation</keyword>
<dbReference type="AlphaFoldDB" id="A0A2V3WHL1"/>
<dbReference type="Gene3D" id="3.40.1410.10">
    <property type="entry name" value="Chorismate lyase-like"/>
    <property type="match status" value="1"/>
</dbReference>
<reference evidence="5 6" key="1">
    <citation type="submission" date="2018-05" db="EMBL/GenBank/DDBJ databases">
        <title>Genomic Encyclopedia of Type Strains, Phase IV (KMG-IV): sequencing the most valuable type-strain genomes for metagenomic binning, comparative biology and taxonomic classification.</title>
        <authorList>
            <person name="Goeker M."/>
        </authorList>
    </citation>
    <scope>NUCLEOTIDE SEQUENCE [LARGE SCALE GENOMIC DNA]</scope>
    <source>
        <strain evidence="5 6">DSM 22440</strain>
    </source>
</reference>
<proteinExistence type="predicted"/>
<dbReference type="Gene3D" id="1.10.10.10">
    <property type="entry name" value="Winged helix-like DNA-binding domain superfamily/Winged helix DNA-binding domain"/>
    <property type="match status" value="1"/>
</dbReference>
<dbReference type="FunFam" id="1.10.10.10:FF:000079">
    <property type="entry name" value="GntR family transcriptional regulator"/>
    <property type="match status" value="1"/>
</dbReference>
<keyword evidence="2" id="KW-0238">DNA-binding</keyword>
<organism evidence="5 6">
    <name type="scientific">Streptohalobacillus salinus</name>
    <dbReference type="NCBI Taxonomy" id="621096"/>
    <lineage>
        <taxon>Bacteria</taxon>
        <taxon>Bacillati</taxon>
        <taxon>Bacillota</taxon>
        <taxon>Bacilli</taxon>
        <taxon>Bacillales</taxon>
        <taxon>Bacillaceae</taxon>
        <taxon>Streptohalobacillus</taxon>
    </lineage>
</organism>
<dbReference type="SUPFAM" id="SSF64288">
    <property type="entry name" value="Chorismate lyase-like"/>
    <property type="match status" value="1"/>
</dbReference>
<dbReference type="SUPFAM" id="SSF46785">
    <property type="entry name" value="Winged helix' DNA-binding domain"/>
    <property type="match status" value="1"/>
</dbReference>
<dbReference type="PANTHER" id="PTHR44846:SF1">
    <property type="entry name" value="MANNOSYL-D-GLYCERATE TRANSPORT_METABOLISM SYSTEM REPRESSOR MNGR-RELATED"/>
    <property type="match status" value="1"/>
</dbReference>
<dbReference type="Proteomes" id="UP000247922">
    <property type="component" value="Unassembled WGS sequence"/>
</dbReference>
<name>A0A2V3WHL1_9BACI</name>
<keyword evidence="3" id="KW-0804">Transcription</keyword>
<dbReference type="InterPro" id="IPR011663">
    <property type="entry name" value="UTRA"/>
</dbReference>
<dbReference type="GO" id="GO:0003677">
    <property type="term" value="F:DNA binding"/>
    <property type="evidence" value="ECO:0007669"/>
    <property type="project" value="UniProtKB-KW"/>
</dbReference>
<gene>
    <name evidence="5" type="ORF">DES38_11310</name>
</gene>
<dbReference type="InterPro" id="IPR000524">
    <property type="entry name" value="Tscrpt_reg_HTH_GntR"/>
</dbReference>
<keyword evidence="6" id="KW-1185">Reference proteome</keyword>
<evidence type="ECO:0000256" key="2">
    <source>
        <dbReference type="ARBA" id="ARBA00023125"/>
    </source>
</evidence>
<dbReference type="PANTHER" id="PTHR44846">
    <property type="entry name" value="MANNOSYL-D-GLYCERATE TRANSPORT/METABOLISM SYSTEM REPRESSOR MNGR-RELATED"/>
    <property type="match status" value="1"/>
</dbReference>
<comment type="caution">
    <text evidence="5">The sequence shown here is derived from an EMBL/GenBank/DDBJ whole genome shotgun (WGS) entry which is preliminary data.</text>
</comment>
<dbReference type="OrthoDB" id="457376at2"/>
<dbReference type="InterPro" id="IPR036388">
    <property type="entry name" value="WH-like_DNA-bd_sf"/>
</dbReference>
<dbReference type="Pfam" id="PF07702">
    <property type="entry name" value="UTRA"/>
    <property type="match status" value="1"/>
</dbReference>
<dbReference type="PRINTS" id="PR00035">
    <property type="entry name" value="HTHGNTR"/>
</dbReference>
<dbReference type="PROSITE" id="PS50949">
    <property type="entry name" value="HTH_GNTR"/>
    <property type="match status" value="1"/>
</dbReference>
<accession>A0A2V3WHL1</accession>
<dbReference type="Pfam" id="PF00392">
    <property type="entry name" value="GntR"/>
    <property type="match status" value="1"/>
</dbReference>
<dbReference type="InterPro" id="IPR036390">
    <property type="entry name" value="WH_DNA-bd_sf"/>
</dbReference>
<evidence type="ECO:0000313" key="6">
    <source>
        <dbReference type="Proteomes" id="UP000247922"/>
    </source>
</evidence>